<dbReference type="EMBL" id="JARQWQ010000027">
    <property type="protein sequence ID" value="KAK2563009.1"/>
    <property type="molecule type" value="Genomic_DNA"/>
</dbReference>
<accession>A0AAD9QKI7</accession>
<gene>
    <name evidence="1" type="ORF">P5673_014015</name>
</gene>
<keyword evidence="2" id="KW-1185">Reference proteome</keyword>
<reference evidence="1" key="1">
    <citation type="journal article" date="2023" name="G3 (Bethesda)">
        <title>Whole genome assembly and annotation of the endangered Caribbean coral Acropora cervicornis.</title>
        <authorList>
            <person name="Selwyn J.D."/>
            <person name="Vollmer S.V."/>
        </authorList>
    </citation>
    <scope>NUCLEOTIDE SEQUENCE</scope>
    <source>
        <strain evidence="1">K2</strain>
    </source>
</reference>
<sequence>MPATYFCLNFMTSYNIAIKAYTKICCKDIICILTNKLINFSIMNLKYQRNFVVITGKRLWQLNDIYSNGRQSSRQAHPHFKNPYYDKLQQHLLRAQILQIQTLDASDLNNPLVSGHL</sequence>
<dbReference type="AlphaFoldDB" id="A0AAD9QKI7"/>
<name>A0AAD9QKI7_ACRCE</name>
<evidence type="ECO:0000313" key="1">
    <source>
        <dbReference type="EMBL" id="KAK2563009.1"/>
    </source>
</evidence>
<proteinExistence type="predicted"/>
<organism evidence="1 2">
    <name type="scientific">Acropora cervicornis</name>
    <name type="common">Staghorn coral</name>
    <dbReference type="NCBI Taxonomy" id="6130"/>
    <lineage>
        <taxon>Eukaryota</taxon>
        <taxon>Metazoa</taxon>
        <taxon>Cnidaria</taxon>
        <taxon>Anthozoa</taxon>
        <taxon>Hexacorallia</taxon>
        <taxon>Scleractinia</taxon>
        <taxon>Astrocoeniina</taxon>
        <taxon>Acroporidae</taxon>
        <taxon>Acropora</taxon>
    </lineage>
</organism>
<dbReference type="Proteomes" id="UP001249851">
    <property type="component" value="Unassembled WGS sequence"/>
</dbReference>
<comment type="caution">
    <text evidence="1">The sequence shown here is derived from an EMBL/GenBank/DDBJ whole genome shotgun (WGS) entry which is preliminary data.</text>
</comment>
<evidence type="ECO:0000313" key="2">
    <source>
        <dbReference type="Proteomes" id="UP001249851"/>
    </source>
</evidence>
<reference evidence="1" key="2">
    <citation type="journal article" date="2023" name="Science">
        <title>Genomic signatures of disease resistance in endangered staghorn corals.</title>
        <authorList>
            <person name="Vollmer S.V."/>
            <person name="Selwyn J.D."/>
            <person name="Despard B.A."/>
            <person name="Roesel C.L."/>
        </authorList>
    </citation>
    <scope>NUCLEOTIDE SEQUENCE</scope>
    <source>
        <strain evidence="1">K2</strain>
    </source>
</reference>
<protein>
    <submittedName>
        <fullName evidence="1">Uncharacterized protein</fullName>
    </submittedName>
</protein>